<evidence type="ECO:0000256" key="4">
    <source>
        <dbReference type="PROSITE-ProRule" id="PRU00335"/>
    </source>
</evidence>
<protein>
    <submittedName>
        <fullName evidence="6">TetR/AcrR family transcriptional regulator</fullName>
    </submittedName>
</protein>
<dbReference type="GO" id="GO:0003700">
    <property type="term" value="F:DNA-binding transcription factor activity"/>
    <property type="evidence" value="ECO:0007669"/>
    <property type="project" value="TreeGrafter"/>
</dbReference>
<dbReference type="InterPro" id="IPR050109">
    <property type="entry name" value="HTH-type_TetR-like_transc_reg"/>
</dbReference>
<keyword evidence="3" id="KW-0804">Transcription</keyword>
<accession>A0A4S4FIK9</accession>
<dbReference type="RefSeq" id="WP_136428247.1">
    <property type="nucleotide sequence ID" value="NZ_SSSM01000005.1"/>
</dbReference>
<dbReference type="Gene3D" id="1.10.357.10">
    <property type="entry name" value="Tetracycline Repressor, domain 2"/>
    <property type="match status" value="1"/>
</dbReference>
<gene>
    <name evidence="6" type="ORF">E6C64_14825</name>
</gene>
<feature type="domain" description="HTH tetR-type" evidence="5">
    <location>
        <begin position="18"/>
        <end position="76"/>
    </location>
</feature>
<evidence type="ECO:0000256" key="3">
    <source>
        <dbReference type="ARBA" id="ARBA00023163"/>
    </source>
</evidence>
<evidence type="ECO:0000256" key="2">
    <source>
        <dbReference type="ARBA" id="ARBA00023125"/>
    </source>
</evidence>
<evidence type="ECO:0000259" key="5">
    <source>
        <dbReference type="PROSITE" id="PS50977"/>
    </source>
</evidence>
<proteinExistence type="predicted"/>
<organism evidence="6 7">
    <name type="scientific">Naasia lichenicola</name>
    <dbReference type="NCBI Taxonomy" id="2565933"/>
    <lineage>
        <taxon>Bacteria</taxon>
        <taxon>Bacillati</taxon>
        <taxon>Actinomycetota</taxon>
        <taxon>Actinomycetes</taxon>
        <taxon>Micrococcales</taxon>
        <taxon>Microbacteriaceae</taxon>
        <taxon>Naasia</taxon>
    </lineage>
</organism>
<dbReference type="SUPFAM" id="SSF48498">
    <property type="entry name" value="Tetracyclin repressor-like, C-terminal domain"/>
    <property type="match status" value="1"/>
</dbReference>
<dbReference type="PANTHER" id="PTHR30055:SF234">
    <property type="entry name" value="HTH-TYPE TRANSCRIPTIONAL REGULATOR BETI"/>
    <property type="match status" value="1"/>
</dbReference>
<dbReference type="Pfam" id="PF00440">
    <property type="entry name" value="TetR_N"/>
    <property type="match status" value="1"/>
</dbReference>
<dbReference type="OrthoDB" id="3192968at2"/>
<name>A0A4S4FIK9_9MICO</name>
<dbReference type="SUPFAM" id="SSF46689">
    <property type="entry name" value="Homeodomain-like"/>
    <property type="match status" value="1"/>
</dbReference>
<evidence type="ECO:0000313" key="6">
    <source>
        <dbReference type="EMBL" id="THG29918.1"/>
    </source>
</evidence>
<evidence type="ECO:0000256" key="1">
    <source>
        <dbReference type="ARBA" id="ARBA00023015"/>
    </source>
</evidence>
<keyword evidence="7" id="KW-1185">Reference proteome</keyword>
<keyword evidence="2 4" id="KW-0238">DNA-binding</keyword>
<feature type="DNA-binding region" description="H-T-H motif" evidence="4">
    <location>
        <begin position="39"/>
        <end position="58"/>
    </location>
</feature>
<dbReference type="InterPro" id="IPR001647">
    <property type="entry name" value="HTH_TetR"/>
</dbReference>
<comment type="caution">
    <text evidence="6">The sequence shown here is derived from an EMBL/GenBank/DDBJ whole genome shotgun (WGS) entry which is preliminary data.</text>
</comment>
<dbReference type="Pfam" id="PF21597">
    <property type="entry name" value="TetR_C_43"/>
    <property type="match status" value="1"/>
</dbReference>
<dbReference type="GO" id="GO:0000976">
    <property type="term" value="F:transcription cis-regulatory region binding"/>
    <property type="evidence" value="ECO:0007669"/>
    <property type="project" value="TreeGrafter"/>
</dbReference>
<dbReference type="PROSITE" id="PS50977">
    <property type="entry name" value="HTH_TETR_2"/>
    <property type="match status" value="1"/>
</dbReference>
<dbReference type="InterPro" id="IPR036271">
    <property type="entry name" value="Tet_transcr_reg_TetR-rel_C_sf"/>
</dbReference>
<dbReference type="EMBL" id="SSSM01000005">
    <property type="protein sequence ID" value="THG29918.1"/>
    <property type="molecule type" value="Genomic_DNA"/>
</dbReference>
<dbReference type="InterPro" id="IPR009057">
    <property type="entry name" value="Homeodomain-like_sf"/>
</dbReference>
<reference evidence="6 7" key="1">
    <citation type="submission" date="2019-04" db="EMBL/GenBank/DDBJ databases">
        <authorList>
            <person name="Jiang L."/>
        </authorList>
    </citation>
    <scope>NUCLEOTIDE SEQUENCE [LARGE SCALE GENOMIC DNA]</scope>
    <source>
        <strain evidence="6 7">YIM 131853</strain>
    </source>
</reference>
<evidence type="ECO:0000313" key="7">
    <source>
        <dbReference type="Proteomes" id="UP000309133"/>
    </source>
</evidence>
<keyword evidence="1" id="KW-0805">Transcription regulation</keyword>
<dbReference type="InterPro" id="IPR049445">
    <property type="entry name" value="TetR_SbtR-like_C"/>
</dbReference>
<dbReference type="AlphaFoldDB" id="A0A4S4FIK9"/>
<dbReference type="PANTHER" id="PTHR30055">
    <property type="entry name" value="HTH-TYPE TRANSCRIPTIONAL REGULATOR RUTR"/>
    <property type="match status" value="1"/>
</dbReference>
<dbReference type="Proteomes" id="UP000309133">
    <property type="component" value="Unassembled WGS sequence"/>
</dbReference>
<sequence length="213" mass="22978">MLEDPRDGRVLGRQAEAAANDSRILRAAMEVMTSRPRASMAEVAAEAGVGVASLYRRFSSRDDLARQLALFSMQSVEDQATRALGEVDGDPWGAFLGFLAGAMDGGAGSMRALAGTFPAGEELNAAGRRLGDRMQELLTRCQDLGVVRRDISGFDLLQFFEMLRAVHVTDGERTSGLRRRYLELLAPALRAGDAAPLSAPGPSWQEIVAVWNP</sequence>